<accession>A0A5B7HWB5</accession>
<name>A0A5B7HWB5_PORTR</name>
<gene>
    <name evidence="1" type="ORF">E2C01_070065</name>
</gene>
<proteinExistence type="predicted"/>
<evidence type="ECO:0000313" key="2">
    <source>
        <dbReference type="Proteomes" id="UP000324222"/>
    </source>
</evidence>
<dbReference type="Proteomes" id="UP000324222">
    <property type="component" value="Unassembled WGS sequence"/>
</dbReference>
<dbReference type="AlphaFoldDB" id="A0A5B7HWB5"/>
<evidence type="ECO:0000313" key="1">
    <source>
        <dbReference type="EMBL" id="MPC75672.1"/>
    </source>
</evidence>
<protein>
    <submittedName>
        <fullName evidence="1">Uncharacterized protein</fullName>
    </submittedName>
</protein>
<reference evidence="1 2" key="1">
    <citation type="submission" date="2019-05" db="EMBL/GenBank/DDBJ databases">
        <title>Another draft genome of Portunus trituberculatus and its Hox gene families provides insights of decapod evolution.</title>
        <authorList>
            <person name="Jeong J.-H."/>
            <person name="Song I."/>
            <person name="Kim S."/>
            <person name="Choi T."/>
            <person name="Kim D."/>
            <person name="Ryu S."/>
            <person name="Kim W."/>
        </authorList>
    </citation>
    <scope>NUCLEOTIDE SEQUENCE [LARGE SCALE GENOMIC DNA]</scope>
    <source>
        <tissue evidence="1">Muscle</tissue>
    </source>
</reference>
<sequence>MKHNLWQSSFQGKFLCMGLSHKKEVLTRHGADPNGTCEVGWWLGKVLCMGLSHEKGVLTRHGADPSGTCEVGWWLVRGRGCWS</sequence>
<keyword evidence="2" id="KW-1185">Reference proteome</keyword>
<organism evidence="1 2">
    <name type="scientific">Portunus trituberculatus</name>
    <name type="common">Swimming crab</name>
    <name type="synonym">Neptunus trituberculatus</name>
    <dbReference type="NCBI Taxonomy" id="210409"/>
    <lineage>
        <taxon>Eukaryota</taxon>
        <taxon>Metazoa</taxon>
        <taxon>Ecdysozoa</taxon>
        <taxon>Arthropoda</taxon>
        <taxon>Crustacea</taxon>
        <taxon>Multicrustacea</taxon>
        <taxon>Malacostraca</taxon>
        <taxon>Eumalacostraca</taxon>
        <taxon>Eucarida</taxon>
        <taxon>Decapoda</taxon>
        <taxon>Pleocyemata</taxon>
        <taxon>Brachyura</taxon>
        <taxon>Eubrachyura</taxon>
        <taxon>Portunoidea</taxon>
        <taxon>Portunidae</taxon>
        <taxon>Portuninae</taxon>
        <taxon>Portunus</taxon>
    </lineage>
</organism>
<comment type="caution">
    <text evidence="1">The sequence shown here is derived from an EMBL/GenBank/DDBJ whole genome shotgun (WGS) entry which is preliminary data.</text>
</comment>
<dbReference type="EMBL" id="VSRR010041623">
    <property type="protein sequence ID" value="MPC75672.1"/>
    <property type="molecule type" value="Genomic_DNA"/>
</dbReference>